<accession>A0ABU8MIB2</accession>
<evidence type="ECO:0000313" key="3">
    <source>
        <dbReference type="Proteomes" id="UP001385809"/>
    </source>
</evidence>
<keyword evidence="3" id="KW-1185">Reference proteome</keyword>
<evidence type="ECO:0008006" key="4">
    <source>
        <dbReference type="Google" id="ProtNLM"/>
    </source>
</evidence>
<protein>
    <recommendedName>
        <fullName evidence="4">DUF4142 domain-containing protein</fullName>
    </recommendedName>
</protein>
<reference evidence="2 3" key="1">
    <citation type="submission" date="2024-03" db="EMBL/GenBank/DDBJ databases">
        <title>Actinomycetospora sp. OC33-EN08, a novel actinomycete isolated from wild orchid (Aerides multiflora).</title>
        <authorList>
            <person name="Suriyachadkun C."/>
        </authorList>
    </citation>
    <scope>NUCLEOTIDE SEQUENCE [LARGE SCALE GENOMIC DNA]</scope>
    <source>
        <strain evidence="2 3">OC33-EN08</strain>
    </source>
</reference>
<comment type="caution">
    <text evidence="2">The sequence shown here is derived from an EMBL/GenBank/DDBJ whole genome shotgun (WGS) entry which is preliminary data.</text>
</comment>
<gene>
    <name evidence="2" type="ORF">WCD74_01325</name>
</gene>
<name>A0ABU8MIB2_9PSEU</name>
<dbReference type="RefSeq" id="WP_337693009.1">
    <property type="nucleotide sequence ID" value="NZ_JBBEGN010000001.1"/>
</dbReference>
<feature type="signal peptide" evidence="1">
    <location>
        <begin position="1"/>
        <end position="18"/>
    </location>
</feature>
<evidence type="ECO:0000313" key="2">
    <source>
        <dbReference type="EMBL" id="MEJ2866385.1"/>
    </source>
</evidence>
<feature type="chain" id="PRO_5046355748" description="DUF4142 domain-containing protein" evidence="1">
    <location>
        <begin position="19"/>
        <end position="169"/>
    </location>
</feature>
<dbReference type="Proteomes" id="UP001385809">
    <property type="component" value="Unassembled WGS sequence"/>
</dbReference>
<dbReference type="EMBL" id="JBBEGN010000001">
    <property type="protein sequence ID" value="MEJ2866385.1"/>
    <property type="molecule type" value="Genomic_DNA"/>
</dbReference>
<sequence length="169" mass="17346">MVSLTAGLAIVTSVACGAARPAAVQVAPDIASSVGAAGRSVAIPGSSVEDLARSSGTSPRVIEDVARGGSNQDVQGWLSALRDASVQTQEQLRDSVVDAACKSLTEGSVRETLADQLAENRLTLTGQQQRALLLDAGALAEELRRAARSSDPETRGQVAVFCWSALTTG</sequence>
<organism evidence="2 3">
    <name type="scientific">Actinomycetospora aurantiaca</name>
    <dbReference type="NCBI Taxonomy" id="3129233"/>
    <lineage>
        <taxon>Bacteria</taxon>
        <taxon>Bacillati</taxon>
        <taxon>Actinomycetota</taxon>
        <taxon>Actinomycetes</taxon>
        <taxon>Pseudonocardiales</taxon>
        <taxon>Pseudonocardiaceae</taxon>
        <taxon>Actinomycetospora</taxon>
    </lineage>
</organism>
<proteinExistence type="predicted"/>
<evidence type="ECO:0000256" key="1">
    <source>
        <dbReference type="SAM" id="SignalP"/>
    </source>
</evidence>
<keyword evidence="1" id="KW-0732">Signal</keyword>